<evidence type="ECO:0000313" key="4">
    <source>
        <dbReference type="Proteomes" id="UP000694726"/>
    </source>
</evidence>
<dbReference type="Gene3D" id="2.20.110.10">
    <property type="entry name" value="Histone H3 K4-specific methyltransferase SET7/9 N-terminal domain"/>
    <property type="match status" value="3"/>
</dbReference>
<evidence type="ECO:0000313" key="3">
    <source>
        <dbReference type="Ensembl" id="ENSSSCP00015046437.1"/>
    </source>
</evidence>
<proteinExistence type="predicted"/>
<accession>A0A8D0QBA2</accession>
<feature type="compositionally biased region" description="Low complexity" evidence="2">
    <location>
        <begin position="29"/>
        <end position="51"/>
    </location>
</feature>
<sequence length="365" mass="39716">MCHGRAHGWARTWVSWQGTRAGPELEPDAGTPAASLSSASSEPATPGHSLPPWSPPPGRGKLLFKDGSYYEGEFAEGEITGEGCRHWALSGNTYTGQFVLGEPQGHGVMKYKAGGRYEGELSHGMREGHGHLVDADGQVYWGSFHKNKQHGQGRMVFRNGDEYEGDWVQGQRQGHGVLRRADGSTYEGQWHRGVFSGLGNMAHCSGVVYRGIWINGHPVARATRMVILGPEMMDVVQGCSLTLTVELQQDNGEIATSKRRRETAALSRKRGECQVLEWKHRMPRVAAGIPAMPRWPVPELGLPAGAFVARTVVGEPSSWEGAAMQCVCVCVSLGQLTVRTEGTHGRRASHSAWQEKGFLLSPVGD</sequence>
<dbReference type="Pfam" id="PF02493">
    <property type="entry name" value="MORN"/>
    <property type="match status" value="6"/>
</dbReference>
<feature type="region of interest" description="Disordered" evidence="2">
    <location>
        <begin position="20"/>
        <end position="58"/>
    </location>
</feature>
<dbReference type="Proteomes" id="UP000694726">
    <property type="component" value="Unplaced"/>
</dbReference>
<evidence type="ECO:0000256" key="1">
    <source>
        <dbReference type="ARBA" id="ARBA00022737"/>
    </source>
</evidence>
<protein>
    <recommendedName>
        <fullName evidence="5">MORN repeat containing 1</fullName>
    </recommendedName>
</protein>
<dbReference type="PANTHER" id="PTHR23084:SF263">
    <property type="entry name" value="MORN REPEAT-CONTAINING PROTEIN 1"/>
    <property type="match status" value="1"/>
</dbReference>
<name>A0A8D0QBA2_PIG</name>
<keyword evidence="1" id="KW-0677">Repeat</keyword>
<organism evidence="3 4">
    <name type="scientific">Sus scrofa</name>
    <name type="common">Pig</name>
    <dbReference type="NCBI Taxonomy" id="9823"/>
    <lineage>
        <taxon>Eukaryota</taxon>
        <taxon>Metazoa</taxon>
        <taxon>Chordata</taxon>
        <taxon>Craniata</taxon>
        <taxon>Vertebrata</taxon>
        <taxon>Euteleostomi</taxon>
        <taxon>Mammalia</taxon>
        <taxon>Eutheria</taxon>
        <taxon>Laurasiatheria</taxon>
        <taxon>Artiodactyla</taxon>
        <taxon>Suina</taxon>
        <taxon>Suidae</taxon>
        <taxon>Sus</taxon>
    </lineage>
</organism>
<dbReference type="InterPro" id="IPR003409">
    <property type="entry name" value="MORN"/>
</dbReference>
<evidence type="ECO:0000256" key="2">
    <source>
        <dbReference type="SAM" id="MobiDB-lite"/>
    </source>
</evidence>
<dbReference type="Ensembl" id="ENSSSCT00015109288.1">
    <property type="protein sequence ID" value="ENSSSCP00015046437.1"/>
    <property type="gene ID" value="ENSSSCG00015080408.1"/>
</dbReference>
<reference evidence="3" key="1">
    <citation type="submission" date="2025-08" db="UniProtKB">
        <authorList>
            <consortium name="Ensembl"/>
        </authorList>
    </citation>
    <scope>IDENTIFICATION</scope>
</reference>
<evidence type="ECO:0008006" key="5">
    <source>
        <dbReference type="Google" id="ProtNLM"/>
    </source>
</evidence>
<dbReference type="AlphaFoldDB" id="A0A8D0QBA2"/>
<dbReference type="PANTHER" id="PTHR23084">
    <property type="entry name" value="PHOSPHATIDYLINOSITOL-4-PHOSPHATE 5-KINASE RELATED"/>
    <property type="match status" value="1"/>
</dbReference>
<dbReference type="SUPFAM" id="SSF82185">
    <property type="entry name" value="Histone H3 K4-specific methyltransferase SET7/9 N-terminal domain"/>
    <property type="match status" value="1"/>
</dbReference>
<dbReference type="SMART" id="SM00698">
    <property type="entry name" value="MORN"/>
    <property type="match status" value="6"/>
</dbReference>